<dbReference type="PANTHER" id="PTHR12455">
    <property type="entry name" value="NUCLEOLAR COMPLEX PROTEIN 4"/>
    <property type="match status" value="1"/>
</dbReference>
<dbReference type="EMBL" id="LCWF01000035">
    <property type="protein sequence ID" value="KKY26451.1"/>
    <property type="molecule type" value="Genomic_DNA"/>
</dbReference>
<dbReference type="OrthoDB" id="10263185at2759"/>
<reference evidence="4 5" key="2">
    <citation type="submission" date="2015-05" db="EMBL/GenBank/DDBJ databases">
        <authorList>
            <person name="Morales-Cruz A."/>
            <person name="Amrine K.C."/>
            <person name="Cantu D."/>
        </authorList>
    </citation>
    <scope>NUCLEOTIDE SEQUENCE [LARGE SCALE GENOMIC DNA]</scope>
    <source>
        <strain evidence="4">UCRPC4</strain>
    </source>
</reference>
<dbReference type="GO" id="GO:0032040">
    <property type="term" value="C:small-subunit processome"/>
    <property type="evidence" value="ECO:0007669"/>
    <property type="project" value="TreeGrafter"/>
</dbReference>
<sequence>MSADAVMKKRRRREEGVQKPSKKSKNIAVVPEHSGGSQQRISELEAAIAEGTNTLENVATLLSFVPTDGSKSSKAPVALISLCKCFTRLMASGHIKPSFDSNTGSSKISRLLREYYATYQDILLQLLHKGTSKTQITALQLSFQMLKAQSEHLEENVWHSKAFFDLMTTLFEAQDGAGVRALYSQEYFSIYNDCTYHTLEFLSTYSSKAIPSDLADNIIGVLATLSEPPKPVDELTNFFIESSAKSTKKGKPLITPSSLRRAASSAWLALLASASLTTAHRKRLLGLLTSTILPWLTRPETLFDFLTASFDQGGSLSLLTLSGMYNLITTKNLDYPSFYPKLYSLLNPSLMHSKHRSRFFRHLQIFLSSTHLPATLVASFIKRLSRLSLHAPPAAIVAIVPYIYNLLKSHPQTTFMIHRPITPDPSNSDPFNPDDPNPLTTNAISSSLWELYTLAFPTTSLSTTKTTLHPLSHYNPNVTSLAQILCLQFTKQAYNLEDFLDHSYNSMLDAELKRGEVKKEPVVEWRISKRILCRDDEAKREGEAEAEAEEEKDLDLVRKLWQF</sequence>
<dbReference type="PANTHER" id="PTHR12455:SF0">
    <property type="entry name" value="NUCLEOLAR COMPLEX PROTEIN 4 HOMOLOG"/>
    <property type="match status" value="1"/>
</dbReference>
<comment type="similarity">
    <text evidence="1">Belongs to the CBF/MAK21 family.</text>
</comment>
<gene>
    <name evidence="4" type="ORF">UCRPC4_g01470</name>
</gene>
<reference evidence="4 5" key="1">
    <citation type="submission" date="2015-05" db="EMBL/GenBank/DDBJ databases">
        <title>Distinctive expansion of gene families associated with plant cell wall degradation and secondary metabolism in the genomes of grapevine trunk pathogens.</title>
        <authorList>
            <person name="Lawrence D.P."/>
            <person name="Travadon R."/>
            <person name="Rolshausen P.E."/>
            <person name="Baumgartner K."/>
        </authorList>
    </citation>
    <scope>NUCLEOTIDE SEQUENCE [LARGE SCALE GENOMIC DNA]</scope>
    <source>
        <strain evidence="4">UCRPC4</strain>
    </source>
</reference>
<feature type="domain" description="CCAAT-binding factor" evidence="3">
    <location>
        <begin position="317"/>
        <end position="454"/>
    </location>
</feature>
<dbReference type="Proteomes" id="UP000053317">
    <property type="component" value="Unassembled WGS sequence"/>
</dbReference>
<dbReference type="Pfam" id="PF03914">
    <property type="entry name" value="CBF"/>
    <property type="match status" value="1"/>
</dbReference>
<proteinExistence type="inferred from homology"/>
<protein>
    <submittedName>
        <fullName evidence="4">Putative ribosome biogenesis protein noc4</fullName>
    </submittedName>
</protein>
<dbReference type="AlphaFoldDB" id="A0A0G2EWG4"/>
<evidence type="ECO:0000256" key="1">
    <source>
        <dbReference type="ARBA" id="ARBA00007797"/>
    </source>
</evidence>
<comment type="caution">
    <text evidence="4">The sequence shown here is derived from an EMBL/GenBank/DDBJ whole genome shotgun (WGS) entry which is preliminary data.</text>
</comment>
<evidence type="ECO:0000259" key="3">
    <source>
        <dbReference type="Pfam" id="PF03914"/>
    </source>
</evidence>
<organism evidence="4 5">
    <name type="scientific">Phaeomoniella chlamydospora</name>
    <name type="common">Phaeoacremonium chlamydosporum</name>
    <dbReference type="NCBI Taxonomy" id="158046"/>
    <lineage>
        <taxon>Eukaryota</taxon>
        <taxon>Fungi</taxon>
        <taxon>Dikarya</taxon>
        <taxon>Ascomycota</taxon>
        <taxon>Pezizomycotina</taxon>
        <taxon>Eurotiomycetes</taxon>
        <taxon>Chaetothyriomycetidae</taxon>
        <taxon>Phaeomoniellales</taxon>
        <taxon>Phaeomoniellaceae</taxon>
        <taxon>Phaeomoniella</taxon>
    </lineage>
</organism>
<dbReference type="InterPro" id="IPR027193">
    <property type="entry name" value="Noc4"/>
</dbReference>
<name>A0A0G2EWG4_PHACM</name>
<evidence type="ECO:0000313" key="4">
    <source>
        <dbReference type="EMBL" id="KKY26451.1"/>
    </source>
</evidence>
<evidence type="ECO:0000313" key="5">
    <source>
        <dbReference type="Proteomes" id="UP000053317"/>
    </source>
</evidence>
<accession>A0A0G2EWG4</accession>
<dbReference type="GO" id="GO:0030692">
    <property type="term" value="C:Noc4p-Nop14p complex"/>
    <property type="evidence" value="ECO:0007669"/>
    <property type="project" value="TreeGrafter"/>
</dbReference>
<dbReference type="InterPro" id="IPR005612">
    <property type="entry name" value="CCAAT-binding_factor"/>
</dbReference>
<dbReference type="GO" id="GO:0042254">
    <property type="term" value="P:ribosome biogenesis"/>
    <property type="evidence" value="ECO:0007669"/>
    <property type="project" value="InterPro"/>
</dbReference>
<keyword evidence="5" id="KW-1185">Reference proteome</keyword>
<feature type="region of interest" description="Disordered" evidence="2">
    <location>
        <begin position="1"/>
        <end position="38"/>
    </location>
</feature>
<evidence type="ECO:0000256" key="2">
    <source>
        <dbReference type="SAM" id="MobiDB-lite"/>
    </source>
</evidence>